<organism evidence="2 3">
    <name type="scientific">Portunus trituberculatus</name>
    <name type="common">Swimming crab</name>
    <name type="synonym">Neptunus trituberculatus</name>
    <dbReference type="NCBI Taxonomy" id="210409"/>
    <lineage>
        <taxon>Eukaryota</taxon>
        <taxon>Metazoa</taxon>
        <taxon>Ecdysozoa</taxon>
        <taxon>Arthropoda</taxon>
        <taxon>Crustacea</taxon>
        <taxon>Multicrustacea</taxon>
        <taxon>Malacostraca</taxon>
        <taxon>Eumalacostraca</taxon>
        <taxon>Eucarida</taxon>
        <taxon>Decapoda</taxon>
        <taxon>Pleocyemata</taxon>
        <taxon>Brachyura</taxon>
        <taxon>Eubrachyura</taxon>
        <taxon>Portunoidea</taxon>
        <taxon>Portunidae</taxon>
        <taxon>Portuninae</taxon>
        <taxon>Portunus</taxon>
    </lineage>
</organism>
<gene>
    <name evidence="2" type="ORF">E2C01_102010</name>
</gene>
<comment type="caution">
    <text evidence="2">The sequence shown here is derived from an EMBL/GenBank/DDBJ whole genome shotgun (WGS) entry which is preliminary data.</text>
</comment>
<evidence type="ECO:0000313" key="3">
    <source>
        <dbReference type="Proteomes" id="UP000324222"/>
    </source>
</evidence>
<protein>
    <submittedName>
        <fullName evidence="2">Uncharacterized protein</fullName>
    </submittedName>
</protein>
<proteinExistence type="predicted"/>
<dbReference type="EMBL" id="VSRR010149985">
    <property type="protein sequence ID" value="MPD06214.1"/>
    <property type="molecule type" value="Genomic_DNA"/>
</dbReference>
<name>A0A5B7KH91_PORTR</name>
<feature type="region of interest" description="Disordered" evidence="1">
    <location>
        <begin position="1"/>
        <end position="61"/>
    </location>
</feature>
<accession>A0A5B7KH91</accession>
<evidence type="ECO:0000256" key="1">
    <source>
        <dbReference type="SAM" id="MobiDB-lite"/>
    </source>
</evidence>
<dbReference type="Proteomes" id="UP000324222">
    <property type="component" value="Unassembled WGS sequence"/>
</dbReference>
<sequence length="61" mass="6354">MAERASGALNKEGKPPLALLGPPGTDTLPAHQPTNTHSSPMPPLTHSSSFSLSSFHTLPTH</sequence>
<keyword evidence="3" id="KW-1185">Reference proteome</keyword>
<feature type="compositionally biased region" description="Low complexity" evidence="1">
    <location>
        <begin position="44"/>
        <end position="61"/>
    </location>
</feature>
<dbReference type="AlphaFoldDB" id="A0A5B7KH91"/>
<feature type="compositionally biased region" description="Low complexity" evidence="1">
    <location>
        <begin position="15"/>
        <end position="30"/>
    </location>
</feature>
<reference evidence="2 3" key="1">
    <citation type="submission" date="2019-05" db="EMBL/GenBank/DDBJ databases">
        <title>Another draft genome of Portunus trituberculatus and its Hox gene families provides insights of decapod evolution.</title>
        <authorList>
            <person name="Jeong J.-H."/>
            <person name="Song I."/>
            <person name="Kim S."/>
            <person name="Choi T."/>
            <person name="Kim D."/>
            <person name="Ryu S."/>
            <person name="Kim W."/>
        </authorList>
    </citation>
    <scope>NUCLEOTIDE SEQUENCE [LARGE SCALE GENOMIC DNA]</scope>
    <source>
        <tissue evidence="2">Muscle</tissue>
    </source>
</reference>
<evidence type="ECO:0000313" key="2">
    <source>
        <dbReference type="EMBL" id="MPD06214.1"/>
    </source>
</evidence>